<keyword evidence="1 2" id="KW-0732">Signal</keyword>
<dbReference type="Proteomes" id="UP001519272">
    <property type="component" value="Unassembled WGS sequence"/>
</dbReference>
<name>A0ABS4FX71_9BACL</name>
<dbReference type="PROSITE" id="PS51257">
    <property type="entry name" value="PROKAR_LIPOPROTEIN"/>
    <property type="match status" value="1"/>
</dbReference>
<gene>
    <name evidence="4" type="ORF">J2Z32_003837</name>
</gene>
<dbReference type="Pfam" id="PF00496">
    <property type="entry name" value="SBP_bac_5"/>
    <property type="match status" value="1"/>
</dbReference>
<evidence type="ECO:0000313" key="5">
    <source>
        <dbReference type="Proteomes" id="UP001519272"/>
    </source>
</evidence>
<dbReference type="SUPFAM" id="SSF53850">
    <property type="entry name" value="Periplasmic binding protein-like II"/>
    <property type="match status" value="1"/>
</dbReference>
<feature type="signal peptide" evidence="2">
    <location>
        <begin position="1"/>
        <end position="20"/>
    </location>
</feature>
<evidence type="ECO:0000256" key="2">
    <source>
        <dbReference type="SAM" id="SignalP"/>
    </source>
</evidence>
<dbReference type="CDD" id="cd08502">
    <property type="entry name" value="PBP2_NikA_DppA_OppA_like_16"/>
    <property type="match status" value="1"/>
</dbReference>
<comment type="caution">
    <text evidence="4">The sequence shown here is derived from an EMBL/GenBank/DDBJ whole genome shotgun (WGS) entry which is preliminary data.</text>
</comment>
<protein>
    <submittedName>
        <fullName evidence="4">Peptide/nickel transport system substrate-binding protein</fullName>
    </submittedName>
</protein>
<dbReference type="Gene3D" id="3.40.190.10">
    <property type="entry name" value="Periplasmic binding protein-like II"/>
    <property type="match status" value="1"/>
</dbReference>
<dbReference type="InterPro" id="IPR000914">
    <property type="entry name" value="SBP_5_dom"/>
</dbReference>
<dbReference type="RefSeq" id="WP_210090755.1">
    <property type="nucleotide sequence ID" value="NZ_JAGGKG010000022.1"/>
</dbReference>
<dbReference type="InterPro" id="IPR030678">
    <property type="entry name" value="Peptide/Ni-bd"/>
</dbReference>
<dbReference type="InterPro" id="IPR039424">
    <property type="entry name" value="SBP_5"/>
</dbReference>
<reference evidence="4 5" key="1">
    <citation type="submission" date="2021-03" db="EMBL/GenBank/DDBJ databases">
        <title>Genomic Encyclopedia of Type Strains, Phase IV (KMG-IV): sequencing the most valuable type-strain genomes for metagenomic binning, comparative biology and taxonomic classification.</title>
        <authorList>
            <person name="Goeker M."/>
        </authorList>
    </citation>
    <scope>NUCLEOTIDE SEQUENCE [LARGE SCALE GENOMIC DNA]</scope>
    <source>
        <strain evidence="4 5">DSM 14349</strain>
    </source>
</reference>
<dbReference type="PIRSF" id="PIRSF002741">
    <property type="entry name" value="MppA"/>
    <property type="match status" value="1"/>
</dbReference>
<dbReference type="EMBL" id="JAGGKG010000022">
    <property type="protein sequence ID" value="MBP1907172.1"/>
    <property type="molecule type" value="Genomic_DNA"/>
</dbReference>
<proteinExistence type="predicted"/>
<organism evidence="4 5">
    <name type="scientific">Paenibacillus turicensis</name>
    <dbReference type="NCBI Taxonomy" id="160487"/>
    <lineage>
        <taxon>Bacteria</taxon>
        <taxon>Bacillati</taxon>
        <taxon>Bacillota</taxon>
        <taxon>Bacilli</taxon>
        <taxon>Bacillales</taxon>
        <taxon>Paenibacillaceae</taxon>
        <taxon>Paenibacillus</taxon>
    </lineage>
</organism>
<evidence type="ECO:0000313" key="4">
    <source>
        <dbReference type="EMBL" id="MBP1907172.1"/>
    </source>
</evidence>
<accession>A0ABS4FX71</accession>
<evidence type="ECO:0000259" key="3">
    <source>
        <dbReference type="Pfam" id="PF00496"/>
    </source>
</evidence>
<dbReference type="Gene3D" id="3.10.105.10">
    <property type="entry name" value="Dipeptide-binding Protein, Domain 3"/>
    <property type="match status" value="1"/>
</dbReference>
<sequence length="530" mass="58328">MKLKRIGLLSVVLILSLVVAACGKASTNNANNSTPSTDSGTVTKEYKDTLNIAITAQPPTLDPAATVSAVTFDTAGNIFEQLYTLNKNYEPVPQLAESVKVSEDGLTYTFALRKGVTFHNGKEMKAEDVVASMNRWLVTSSRAKSLLANAKFEQVDEYTVKLVVEKATSDVLILLASHAQFPAIMPKEIADAVTADGLKEYVGTGPYEFKEWKQDQYIHLVKYKDYKSLNTEASGYSGKKEAPTENLYFYFVSDASTRIAGIKTGKYDVAASIPIENYDELAAEKNIALESYTGGALTAFLNTTEGLLASNEKYRQAVLAALNDDEIMLASYVKPDLYTLAPGYTNLKQAQWASEAGKEYYNQNNPDKAKQLLQEAGYKGEEITLLTTKDYAEMYTATLVIQEQLKKVGFNVKVENYDFPTFLETKNDRSKWDLFVASTGYQLTPPQLLVVTPDWAGLDQAKVKDGIVAIRAAATPEEAKKEWESVQSFLYEFGAATVIGHYNSVIATTKSVEGFAVQDSFIVWNAKAAK</sequence>
<dbReference type="PANTHER" id="PTHR30290:SF38">
    <property type="entry name" value="D,D-DIPEPTIDE-BINDING PERIPLASMIC PROTEIN DDPA-RELATED"/>
    <property type="match status" value="1"/>
</dbReference>
<dbReference type="PANTHER" id="PTHR30290">
    <property type="entry name" value="PERIPLASMIC BINDING COMPONENT OF ABC TRANSPORTER"/>
    <property type="match status" value="1"/>
</dbReference>
<feature type="domain" description="Solute-binding protein family 5" evidence="3">
    <location>
        <begin position="90"/>
        <end position="447"/>
    </location>
</feature>
<keyword evidence="5" id="KW-1185">Reference proteome</keyword>
<evidence type="ECO:0000256" key="1">
    <source>
        <dbReference type="ARBA" id="ARBA00022729"/>
    </source>
</evidence>
<feature type="chain" id="PRO_5045049107" evidence="2">
    <location>
        <begin position="21"/>
        <end position="530"/>
    </location>
</feature>